<reference evidence="4" key="1">
    <citation type="journal article" date="2019" name="Int. J. Syst. Evol. Microbiol.">
        <title>The Global Catalogue of Microorganisms (GCM) 10K type strain sequencing project: providing services to taxonomists for standard genome sequencing and annotation.</title>
        <authorList>
            <consortium name="The Broad Institute Genomics Platform"/>
            <consortium name="The Broad Institute Genome Sequencing Center for Infectious Disease"/>
            <person name="Wu L."/>
            <person name="Ma J."/>
        </authorList>
    </citation>
    <scope>NUCLEOTIDE SEQUENCE [LARGE SCALE GENOMIC DNA]</scope>
    <source>
        <strain evidence="4">CCUG 58412</strain>
    </source>
</reference>
<feature type="transmembrane region" description="Helical" evidence="1">
    <location>
        <begin position="100"/>
        <end position="117"/>
    </location>
</feature>
<evidence type="ECO:0000259" key="2">
    <source>
        <dbReference type="Pfam" id="PF01578"/>
    </source>
</evidence>
<evidence type="ECO:0000313" key="4">
    <source>
        <dbReference type="Proteomes" id="UP001597128"/>
    </source>
</evidence>
<feature type="domain" description="Cytochrome c assembly protein" evidence="2">
    <location>
        <begin position="71"/>
        <end position="269"/>
    </location>
</feature>
<dbReference type="EMBL" id="JBHTKB010000001">
    <property type="protein sequence ID" value="MFD0913475.1"/>
    <property type="molecule type" value="Genomic_DNA"/>
</dbReference>
<sequence>MIQHLIPYLVVAFIYTAVAMDYWRIARQNKPASETQASFQLHSAMVALGVILHGWLLYRDMFAVGGFNLGVYFALSAILWLTVLIYWIADLKHALHSLQAFVLPPAALFVLMPAFAIKDYYVNTAGLTLFSLHIVIAIVAYSLFTFAALHACLMRMAERALHQKNSWLALPGFPPLMVMDALLFRVLHIGFVLLTITLVSGMLFSEEIFDQPLQFNHKTVFSIASWLIYAWLLFGRFKYGWRGKTATRWTLIGFVLLLLAYIGSRFVLHVVLNR</sequence>
<feature type="transmembrane region" description="Helical" evidence="1">
    <location>
        <begin position="219"/>
        <end position="237"/>
    </location>
</feature>
<evidence type="ECO:0000313" key="3">
    <source>
        <dbReference type="EMBL" id="MFD0913475.1"/>
    </source>
</evidence>
<keyword evidence="1" id="KW-0472">Membrane</keyword>
<feature type="transmembrane region" description="Helical" evidence="1">
    <location>
        <begin position="70"/>
        <end position="88"/>
    </location>
</feature>
<protein>
    <submittedName>
        <fullName evidence="3">Inner membrane protein YpjD</fullName>
    </submittedName>
</protein>
<dbReference type="InterPro" id="IPR052372">
    <property type="entry name" value="YpjD/HemX"/>
</dbReference>
<dbReference type="RefSeq" id="WP_379056846.1">
    <property type="nucleotide sequence ID" value="NZ_JBHTKB010000001.1"/>
</dbReference>
<feature type="transmembrane region" description="Helical" evidence="1">
    <location>
        <begin position="37"/>
        <end position="58"/>
    </location>
</feature>
<feature type="transmembrane region" description="Helical" evidence="1">
    <location>
        <begin position="129"/>
        <end position="153"/>
    </location>
</feature>
<feature type="transmembrane region" description="Helical" evidence="1">
    <location>
        <begin position="249"/>
        <end position="272"/>
    </location>
</feature>
<accession>A0ABW3F939</accession>
<evidence type="ECO:0000256" key="1">
    <source>
        <dbReference type="SAM" id="Phobius"/>
    </source>
</evidence>
<dbReference type="Pfam" id="PF01578">
    <property type="entry name" value="Cytochrom_C_asm"/>
    <property type="match status" value="1"/>
</dbReference>
<gene>
    <name evidence="3" type="ORF">ACFQ1Z_07950</name>
</gene>
<comment type="caution">
    <text evidence="3">The sequence shown here is derived from an EMBL/GenBank/DDBJ whole genome shotgun (WGS) entry which is preliminary data.</text>
</comment>
<dbReference type="PANTHER" id="PTHR38034:SF1">
    <property type="entry name" value="INNER MEMBRANE PROTEIN YPJD"/>
    <property type="match status" value="1"/>
</dbReference>
<proteinExistence type="predicted"/>
<dbReference type="PANTHER" id="PTHR38034">
    <property type="entry name" value="INNER MEMBRANE PROTEIN YPJD"/>
    <property type="match status" value="1"/>
</dbReference>
<dbReference type="InterPro" id="IPR002541">
    <property type="entry name" value="Cyt_c_assembly"/>
</dbReference>
<dbReference type="Proteomes" id="UP001597128">
    <property type="component" value="Unassembled WGS sequence"/>
</dbReference>
<keyword evidence="1" id="KW-1133">Transmembrane helix</keyword>
<feature type="transmembrane region" description="Helical" evidence="1">
    <location>
        <begin position="182"/>
        <end position="204"/>
    </location>
</feature>
<organism evidence="3 4">
    <name type="scientific">Methylophilus luteus</name>
    <dbReference type="NCBI Taxonomy" id="640108"/>
    <lineage>
        <taxon>Bacteria</taxon>
        <taxon>Pseudomonadati</taxon>
        <taxon>Pseudomonadota</taxon>
        <taxon>Betaproteobacteria</taxon>
        <taxon>Nitrosomonadales</taxon>
        <taxon>Methylophilaceae</taxon>
        <taxon>Methylophilus</taxon>
    </lineage>
</organism>
<name>A0ABW3F939_9PROT</name>
<feature type="transmembrane region" description="Helical" evidence="1">
    <location>
        <begin position="6"/>
        <end position="25"/>
    </location>
</feature>
<keyword evidence="4" id="KW-1185">Reference proteome</keyword>
<keyword evidence="1" id="KW-0812">Transmembrane</keyword>